<dbReference type="InterPro" id="IPR050732">
    <property type="entry name" value="Beta-glucan_modifiers"/>
</dbReference>
<dbReference type="Gene3D" id="3.20.20.80">
    <property type="entry name" value="Glycosidases"/>
    <property type="match status" value="1"/>
</dbReference>
<keyword evidence="3 6" id="KW-0378">Hydrolase</keyword>
<comment type="subcellular location">
    <subcellularLocation>
        <location evidence="1">Cell envelope</location>
    </subcellularLocation>
</comment>
<evidence type="ECO:0000256" key="4">
    <source>
        <dbReference type="SAM" id="MobiDB-lite"/>
    </source>
</evidence>
<keyword evidence="5" id="KW-0732">Signal</keyword>
<name>A0A6A5XFT4_9PLEO</name>
<keyword evidence="7" id="KW-1185">Reference proteome</keyword>
<accession>A0A6A5XFT4</accession>
<feature type="chain" id="PRO_5025665690" evidence="5">
    <location>
        <begin position="20"/>
        <end position="442"/>
    </location>
</feature>
<evidence type="ECO:0000256" key="2">
    <source>
        <dbReference type="ARBA" id="ARBA00008773"/>
    </source>
</evidence>
<comment type="similarity">
    <text evidence="2">Belongs to the glycosyl hydrolase 17 family.</text>
</comment>
<dbReference type="SUPFAM" id="SSF51445">
    <property type="entry name" value="(Trans)glycosidases"/>
    <property type="match status" value="1"/>
</dbReference>
<organism evidence="6 7">
    <name type="scientific">Aaosphaeria arxii CBS 175.79</name>
    <dbReference type="NCBI Taxonomy" id="1450172"/>
    <lineage>
        <taxon>Eukaryota</taxon>
        <taxon>Fungi</taxon>
        <taxon>Dikarya</taxon>
        <taxon>Ascomycota</taxon>
        <taxon>Pezizomycotina</taxon>
        <taxon>Dothideomycetes</taxon>
        <taxon>Pleosporomycetidae</taxon>
        <taxon>Pleosporales</taxon>
        <taxon>Pleosporales incertae sedis</taxon>
        <taxon>Aaosphaeria</taxon>
    </lineage>
</organism>
<dbReference type="AlphaFoldDB" id="A0A6A5XFT4"/>
<dbReference type="PANTHER" id="PTHR16631">
    <property type="entry name" value="GLUCAN 1,3-BETA-GLUCOSIDASE"/>
    <property type="match status" value="1"/>
</dbReference>
<dbReference type="GO" id="GO:0042973">
    <property type="term" value="F:glucan endo-1,3-beta-D-glucosidase activity"/>
    <property type="evidence" value="ECO:0007669"/>
    <property type="project" value="TreeGrafter"/>
</dbReference>
<evidence type="ECO:0000256" key="1">
    <source>
        <dbReference type="ARBA" id="ARBA00004196"/>
    </source>
</evidence>
<evidence type="ECO:0000256" key="5">
    <source>
        <dbReference type="SAM" id="SignalP"/>
    </source>
</evidence>
<evidence type="ECO:0000256" key="3">
    <source>
        <dbReference type="ARBA" id="ARBA00022801"/>
    </source>
</evidence>
<feature type="compositionally biased region" description="Polar residues" evidence="4">
    <location>
        <begin position="110"/>
        <end position="121"/>
    </location>
</feature>
<reference evidence="6" key="1">
    <citation type="journal article" date="2020" name="Stud. Mycol.">
        <title>101 Dothideomycetes genomes: a test case for predicting lifestyles and emergence of pathogens.</title>
        <authorList>
            <person name="Haridas S."/>
            <person name="Albert R."/>
            <person name="Binder M."/>
            <person name="Bloem J."/>
            <person name="Labutti K."/>
            <person name="Salamov A."/>
            <person name="Andreopoulos B."/>
            <person name="Baker S."/>
            <person name="Barry K."/>
            <person name="Bills G."/>
            <person name="Bluhm B."/>
            <person name="Cannon C."/>
            <person name="Castanera R."/>
            <person name="Culley D."/>
            <person name="Daum C."/>
            <person name="Ezra D."/>
            <person name="Gonzalez J."/>
            <person name="Henrissat B."/>
            <person name="Kuo A."/>
            <person name="Liang C."/>
            <person name="Lipzen A."/>
            <person name="Lutzoni F."/>
            <person name="Magnuson J."/>
            <person name="Mondo S."/>
            <person name="Nolan M."/>
            <person name="Ohm R."/>
            <person name="Pangilinan J."/>
            <person name="Park H.-J."/>
            <person name="Ramirez L."/>
            <person name="Alfaro M."/>
            <person name="Sun H."/>
            <person name="Tritt A."/>
            <person name="Yoshinaga Y."/>
            <person name="Zwiers L.-H."/>
            <person name="Turgeon B."/>
            <person name="Goodwin S."/>
            <person name="Spatafora J."/>
            <person name="Crous P."/>
            <person name="Grigoriev I."/>
        </authorList>
    </citation>
    <scope>NUCLEOTIDE SEQUENCE</scope>
    <source>
        <strain evidence="6">CBS 175.79</strain>
    </source>
</reference>
<dbReference type="EMBL" id="ML978074">
    <property type="protein sequence ID" value="KAF2011790.1"/>
    <property type="molecule type" value="Genomic_DNA"/>
</dbReference>
<dbReference type="Proteomes" id="UP000799778">
    <property type="component" value="Unassembled WGS sequence"/>
</dbReference>
<sequence length="442" mass="46972">MKVSGALLTKALLVVSVAGRPYQIKRDVITEVTFTTVTVANVVVYVDEQGIPYQTTTVDQITSLPSAFATSVVAAPVLTSASVTTQGAASVTKGDPPVDQVTAEVPVTNNPEATAISQPTQDVVAPAAPASSPVQTPELAPAPVPPVQSSPSPESPPHAPEGPPAPQSAPSASPQAQVNEDSFPLGVTYDPFKPGGCKTEEEVAAEWDKMKDFGIVRIYGMGCDIIPRAFKLATKYNQKLMAGIYKTNDQSSENIDTVVRALADAVKEYAGGNWGIVSLVSVENEKINDRTMTASDAIDYIRQAKDALGAVGYHGPVGAVETAPAVIDNPEVCKRSDLTMVNIHAFFDENTKAADAGEFVRREVERVKEACGGQRVIVTESGWPHDGQSHGQAVASKEDQAAALASIRQNFDRDLFIHNAFDCTWKADSAATFNAERFWGFL</sequence>
<feature type="signal peptide" evidence="5">
    <location>
        <begin position="1"/>
        <end position="19"/>
    </location>
</feature>
<dbReference type="RefSeq" id="XP_033380129.1">
    <property type="nucleotide sequence ID" value="XM_033522813.1"/>
</dbReference>
<dbReference type="GO" id="GO:0009277">
    <property type="term" value="C:fungal-type cell wall"/>
    <property type="evidence" value="ECO:0007669"/>
    <property type="project" value="TreeGrafter"/>
</dbReference>
<dbReference type="GO" id="GO:0005576">
    <property type="term" value="C:extracellular region"/>
    <property type="evidence" value="ECO:0007669"/>
    <property type="project" value="TreeGrafter"/>
</dbReference>
<feature type="region of interest" description="Disordered" evidence="4">
    <location>
        <begin position="110"/>
        <end position="191"/>
    </location>
</feature>
<evidence type="ECO:0000313" key="6">
    <source>
        <dbReference type="EMBL" id="KAF2011790.1"/>
    </source>
</evidence>
<dbReference type="GO" id="GO:0009986">
    <property type="term" value="C:cell surface"/>
    <property type="evidence" value="ECO:0007669"/>
    <property type="project" value="TreeGrafter"/>
</dbReference>
<proteinExistence type="inferred from homology"/>
<dbReference type="GO" id="GO:0071555">
    <property type="term" value="P:cell wall organization"/>
    <property type="evidence" value="ECO:0007669"/>
    <property type="project" value="TreeGrafter"/>
</dbReference>
<feature type="compositionally biased region" description="Low complexity" evidence="4">
    <location>
        <begin position="123"/>
        <end position="134"/>
    </location>
</feature>
<feature type="compositionally biased region" description="Pro residues" evidence="4">
    <location>
        <begin position="140"/>
        <end position="167"/>
    </location>
</feature>
<dbReference type="GeneID" id="54280210"/>
<protein>
    <submittedName>
        <fullName evidence="6">Glycoside hydrolase family 17 protein</fullName>
    </submittedName>
</protein>
<evidence type="ECO:0000313" key="7">
    <source>
        <dbReference type="Proteomes" id="UP000799778"/>
    </source>
</evidence>
<gene>
    <name evidence="6" type="ORF">BU24DRAFT_289126</name>
</gene>
<feature type="compositionally biased region" description="Low complexity" evidence="4">
    <location>
        <begin position="168"/>
        <end position="177"/>
    </location>
</feature>
<dbReference type="PANTHER" id="PTHR16631:SF14">
    <property type="entry name" value="FAMILY 17 GLUCOSIDASE SCW10-RELATED"/>
    <property type="match status" value="1"/>
</dbReference>
<dbReference type="InterPro" id="IPR017853">
    <property type="entry name" value="GH"/>
</dbReference>
<dbReference type="OrthoDB" id="941679at2759"/>